<dbReference type="Pfam" id="PF00216">
    <property type="entry name" value="Bac_DNA_binding"/>
    <property type="match status" value="1"/>
</dbReference>
<dbReference type="CDD" id="cd13832">
    <property type="entry name" value="IHF"/>
    <property type="match status" value="1"/>
</dbReference>
<evidence type="ECO:0000256" key="4">
    <source>
        <dbReference type="ARBA" id="ARBA00023125"/>
    </source>
</evidence>
<dbReference type="Proteomes" id="UP001223802">
    <property type="component" value="Chromosome"/>
</dbReference>
<evidence type="ECO:0000313" key="6">
    <source>
        <dbReference type="EMBL" id="WMC09559.1"/>
    </source>
</evidence>
<dbReference type="PANTHER" id="PTHR33175">
    <property type="entry name" value="DNA-BINDING PROTEIN HU"/>
    <property type="match status" value="1"/>
</dbReference>
<evidence type="ECO:0000313" key="7">
    <source>
        <dbReference type="Proteomes" id="UP001223802"/>
    </source>
</evidence>
<organism evidence="6 7">
    <name type="scientific">Oceanimonas pelagia</name>
    <dbReference type="NCBI Taxonomy" id="3028314"/>
    <lineage>
        <taxon>Bacteria</taxon>
        <taxon>Pseudomonadati</taxon>
        <taxon>Pseudomonadota</taxon>
        <taxon>Gammaproteobacteria</taxon>
        <taxon>Aeromonadales</taxon>
        <taxon>Aeromonadaceae</taxon>
        <taxon>Oceanimonas</taxon>
    </lineage>
</organism>
<evidence type="ECO:0000256" key="2">
    <source>
        <dbReference type="ARBA" id="ARBA00010529"/>
    </source>
</evidence>
<dbReference type="SMART" id="SM00411">
    <property type="entry name" value="BHL"/>
    <property type="match status" value="1"/>
</dbReference>
<dbReference type="PANTHER" id="PTHR33175:SF3">
    <property type="entry name" value="DNA-BINDING PROTEIN HU-BETA"/>
    <property type="match status" value="1"/>
</dbReference>
<keyword evidence="3" id="KW-0226">DNA condensation</keyword>
<comment type="function">
    <text evidence="1">Histone-like DNA-binding protein which is capable of wrapping DNA to stabilize it, and thus to prevent its denaturation under extreme environmental conditions.</text>
</comment>
<dbReference type="EMBL" id="CP118224">
    <property type="protein sequence ID" value="WMC09559.1"/>
    <property type="molecule type" value="Genomic_DNA"/>
</dbReference>
<evidence type="ECO:0000256" key="1">
    <source>
        <dbReference type="ARBA" id="ARBA00003819"/>
    </source>
</evidence>
<dbReference type="GO" id="GO:0030261">
    <property type="term" value="P:chromosome condensation"/>
    <property type="evidence" value="ECO:0007669"/>
    <property type="project" value="UniProtKB-KW"/>
</dbReference>
<dbReference type="InterPro" id="IPR000119">
    <property type="entry name" value="Hist_DNA-bd"/>
</dbReference>
<dbReference type="GO" id="GO:0003677">
    <property type="term" value="F:DNA binding"/>
    <property type="evidence" value="ECO:0007669"/>
    <property type="project" value="UniProtKB-KW"/>
</dbReference>
<proteinExistence type="inferred from homology"/>
<dbReference type="RefSeq" id="WP_306760754.1">
    <property type="nucleotide sequence ID" value="NZ_CP118224.1"/>
</dbReference>
<protein>
    <submittedName>
        <fullName evidence="6">HU family DNA-binding protein</fullName>
    </submittedName>
</protein>
<comment type="similarity">
    <text evidence="2 5">Belongs to the bacterial histone-like protein family.</text>
</comment>
<gene>
    <name evidence="6" type="ORF">PU634_10565</name>
</gene>
<evidence type="ECO:0000256" key="3">
    <source>
        <dbReference type="ARBA" id="ARBA00023067"/>
    </source>
</evidence>
<name>A0AA50KLC2_9GAMM</name>
<dbReference type="AlphaFoldDB" id="A0AA50KLC2"/>
<dbReference type="GO" id="GO:0030527">
    <property type="term" value="F:structural constituent of chromatin"/>
    <property type="evidence" value="ECO:0007669"/>
    <property type="project" value="InterPro"/>
</dbReference>
<accession>A0AA50KLC2</accession>
<dbReference type="Gene3D" id="4.10.520.10">
    <property type="entry name" value="IHF-like DNA-binding proteins"/>
    <property type="match status" value="1"/>
</dbReference>
<keyword evidence="7" id="KW-1185">Reference proteome</keyword>
<dbReference type="GO" id="GO:0005829">
    <property type="term" value="C:cytosol"/>
    <property type="evidence" value="ECO:0007669"/>
    <property type="project" value="TreeGrafter"/>
</dbReference>
<dbReference type="InterPro" id="IPR010992">
    <property type="entry name" value="IHF-like_DNA-bd_dom_sf"/>
</dbReference>
<sequence length="92" mass="9983">MTVMTKREIIVAMAEAADISQVKAKAALEKFLDLTANSLAHGESVALSPLGTLKPVATAARTYQGFGRETVVPAHYRVKFNPSQKLKEALKR</sequence>
<reference evidence="6 7" key="1">
    <citation type="submission" date="2023-02" db="EMBL/GenBank/DDBJ databases">
        <title>Complete genome sequence of a novel bacterium Oceanimonas sp. NTOU-MSR1 isolated from marine coast sediment.</title>
        <authorList>
            <person name="Yang H.-T."/>
            <person name="Chen Y.-L."/>
            <person name="Ho Y.-N."/>
        </authorList>
    </citation>
    <scope>NUCLEOTIDE SEQUENCE [LARGE SCALE GENOMIC DNA]</scope>
    <source>
        <strain evidence="6 7">NTOU-MSR1</strain>
    </source>
</reference>
<keyword evidence="4 6" id="KW-0238">DNA-binding</keyword>
<evidence type="ECO:0000256" key="5">
    <source>
        <dbReference type="RuleBase" id="RU003939"/>
    </source>
</evidence>
<dbReference type="KEGG" id="ope:PU634_10565"/>
<dbReference type="SUPFAM" id="SSF47729">
    <property type="entry name" value="IHF-like DNA-binding proteins"/>
    <property type="match status" value="1"/>
</dbReference>